<evidence type="ECO:0000313" key="3">
    <source>
        <dbReference type="Proteomes" id="UP000190130"/>
    </source>
</evidence>
<feature type="signal peptide" evidence="1">
    <location>
        <begin position="1"/>
        <end position="22"/>
    </location>
</feature>
<dbReference type="RefSeq" id="WP_176168545.1">
    <property type="nucleotide sequence ID" value="NZ_FUYX01000001.1"/>
</dbReference>
<feature type="chain" id="PRO_5013024419" description="Nickel/cobalt transporter regulator" evidence="1">
    <location>
        <begin position="23"/>
        <end position="106"/>
    </location>
</feature>
<name>A0A1T5AZZ0_9HYPH</name>
<keyword evidence="1" id="KW-0732">Signal</keyword>
<organism evidence="2 3">
    <name type="scientific">Bosea thiooxidans</name>
    <dbReference type="NCBI Taxonomy" id="53254"/>
    <lineage>
        <taxon>Bacteria</taxon>
        <taxon>Pseudomonadati</taxon>
        <taxon>Pseudomonadota</taxon>
        <taxon>Alphaproteobacteria</taxon>
        <taxon>Hyphomicrobiales</taxon>
        <taxon>Boseaceae</taxon>
        <taxon>Bosea</taxon>
    </lineage>
</organism>
<accession>A0A1T5AZZ0</accession>
<dbReference type="InterPro" id="IPR009642">
    <property type="entry name" value="DUF1236"/>
</dbReference>
<dbReference type="AlphaFoldDB" id="A0A1T5AZZ0"/>
<proteinExistence type="predicted"/>
<dbReference type="Pfam" id="PF06823">
    <property type="entry name" value="DUF1236"/>
    <property type="match status" value="1"/>
</dbReference>
<dbReference type="Gene3D" id="3.10.450.160">
    <property type="entry name" value="inner membrane protein cigr"/>
    <property type="match status" value="1"/>
</dbReference>
<evidence type="ECO:0000256" key="1">
    <source>
        <dbReference type="SAM" id="SignalP"/>
    </source>
</evidence>
<sequence length="106" mass="11575">MKRSILGLVVVSALGVSPAAFAQVGAQITIGQPEQTHIKEYVVKEKVKPTMIKEKVTVGATLPADVELHAAPTDWGPTVSKYRYVYTDNHVVLVEPSSRRVVHIVE</sequence>
<protein>
    <recommendedName>
        <fullName evidence="4">Nickel/cobalt transporter regulator</fullName>
    </recommendedName>
</protein>
<dbReference type="Proteomes" id="UP000190130">
    <property type="component" value="Unassembled WGS sequence"/>
</dbReference>
<evidence type="ECO:0008006" key="4">
    <source>
        <dbReference type="Google" id="ProtNLM"/>
    </source>
</evidence>
<dbReference type="EMBL" id="FUYX01000001">
    <property type="protein sequence ID" value="SKB40526.1"/>
    <property type="molecule type" value="Genomic_DNA"/>
</dbReference>
<evidence type="ECO:0000313" key="2">
    <source>
        <dbReference type="EMBL" id="SKB40526.1"/>
    </source>
</evidence>
<reference evidence="2 3" key="1">
    <citation type="submission" date="2017-02" db="EMBL/GenBank/DDBJ databases">
        <authorList>
            <person name="Peterson S.W."/>
        </authorList>
    </citation>
    <scope>NUCLEOTIDE SEQUENCE [LARGE SCALE GENOMIC DNA]</scope>
    <source>
        <strain evidence="2 3">DSM 9653</strain>
    </source>
</reference>
<gene>
    <name evidence="2" type="ORF">SAMN05660750_00616</name>
</gene>